<proteinExistence type="predicted"/>
<evidence type="ECO:0000313" key="1">
    <source>
        <dbReference type="EMBL" id="GGC42763.1"/>
    </source>
</evidence>
<dbReference type="Pfam" id="PF09720">
    <property type="entry name" value="Unstab_antitox"/>
    <property type="match status" value="1"/>
</dbReference>
<evidence type="ECO:0000313" key="2">
    <source>
        <dbReference type="Proteomes" id="UP000635885"/>
    </source>
</evidence>
<gene>
    <name evidence="1" type="ORF">GCM10010993_21650</name>
</gene>
<dbReference type="InterPro" id="IPR013406">
    <property type="entry name" value="CHP02574_addiction_mod"/>
</dbReference>
<name>A0ABQ1MTN0_9BACT</name>
<dbReference type="EMBL" id="BMFD01000006">
    <property type="protein sequence ID" value="GGC42763.1"/>
    <property type="molecule type" value="Genomic_DNA"/>
</dbReference>
<sequence length="73" mass="8612">MDIQTIKLDLILWLSQLQDASVLQKLQSVKEEHGFTLSEAQKNLLDERLESYRNNPDDLLDWDDLLKELEDKL</sequence>
<reference evidence="2" key="1">
    <citation type="journal article" date="2019" name="Int. J. Syst. Evol. Microbiol.">
        <title>The Global Catalogue of Microorganisms (GCM) 10K type strain sequencing project: providing services to taxonomists for standard genome sequencing and annotation.</title>
        <authorList>
            <consortium name="The Broad Institute Genomics Platform"/>
            <consortium name="The Broad Institute Genome Sequencing Center for Infectious Disease"/>
            <person name="Wu L."/>
            <person name="Ma J."/>
        </authorList>
    </citation>
    <scope>NUCLEOTIDE SEQUENCE [LARGE SCALE GENOMIC DNA]</scope>
    <source>
        <strain evidence="2">CGMCC 1.12479</strain>
    </source>
</reference>
<dbReference type="Proteomes" id="UP000635885">
    <property type="component" value="Unassembled WGS sequence"/>
</dbReference>
<organism evidence="1 2">
    <name type="scientific">Belliella aquatica</name>
    <dbReference type="NCBI Taxonomy" id="1323734"/>
    <lineage>
        <taxon>Bacteria</taxon>
        <taxon>Pseudomonadati</taxon>
        <taxon>Bacteroidota</taxon>
        <taxon>Cytophagia</taxon>
        <taxon>Cytophagales</taxon>
        <taxon>Cyclobacteriaceae</taxon>
        <taxon>Belliella</taxon>
    </lineage>
</organism>
<accession>A0ABQ1MTN0</accession>
<comment type="caution">
    <text evidence="1">The sequence shown here is derived from an EMBL/GenBank/DDBJ whole genome shotgun (WGS) entry which is preliminary data.</text>
</comment>
<dbReference type="RefSeq" id="WP_188442703.1">
    <property type="nucleotide sequence ID" value="NZ_BMFD01000006.1"/>
</dbReference>
<evidence type="ECO:0008006" key="3">
    <source>
        <dbReference type="Google" id="ProtNLM"/>
    </source>
</evidence>
<protein>
    <recommendedName>
        <fullName evidence="3">Addiction module component</fullName>
    </recommendedName>
</protein>
<keyword evidence="2" id="KW-1185">Reference proteome</keyword>